<dbReference type="RefSeq" id="XP_005189716.2">
    <property type="nucleotide sequence ID" value="XM_005189659.2"/>
</dbReference>
<dbReference type="PANTHER" id="PTHR20898">
    <property type="entry name" value="DAEDALUS ON 3-RELATED-RELATED"/>
    <property type="match status" value="1"/>
</dbReference>
<gene>
    <name evidence="2" type="primary">LOC101890683</name>
</gene>
<reference evidence="2" key="1">
    <citation type="submission" date="2025-08" db="UniProtKB">
        <authorList>
            <consortium name="RefSeq"/>
        </authorList>
    </citation>
    <scope>IDENTIFICATION</scope>
    <source>
        <strain evidence="2">Aabys</strain>
        <tissue evidence="2">Whole body</tissue>
    </source>
</reference>
<accession>A0A9J7D2I5</accession>
<sequence length="173" mass="20660">MLHLFIAIALTKRTFKLQFFDYDCLNLTSHIKVFECVFERQSANRFIFSERLMLSRDMNENFEMHLFISAKPRYGKKKVQFIDVRFNVCEFLNHPLQVQMLRSLLLELFRSSNIPLNCPFKGDFLYKMNNFSFTDAYFPRYTPAVNFTFQMEFFDGKTMFAITRITGDITPSR</sequence>
<dbReference type="SMART" id="SM00697">
    <property type="entry name" value="DM8"/>
    <property type="match status" value="1"/>
</dbReference>
<proteinExistence type="predicted"/>
<dbReference type="Proteomes" id="UP001652621">
    <property type="component" value="Unplaced"/>
</dbReference>
<keyword evidence="1" id="KW-1185">Reference proteome</keyword>
<dbReference type="InterPro" id="IPR010512">
    <property type="entry name" value="DUF1091"/>
</dbReference>
<name>A0A9J7D2I5_MUSDO</name>
<dbReference type="VEuPathDB" id="VectorBase:MDOA008766"/>
<evidence type="ECO:0000313" key="1">
    <source>
        <dbReference type="Proteomes" id="UP001652621"/>
    </source>
</evidence>
<protein>
    <submittedName>
        <fullName evidence="2">Uncharacterized protein LOC101890683</fullName>
    </submittedName>
</protein>
<dbReference type="Pfam" id="PF06477">
    <property type="entry name" value="DUF1091"/>
    <property type="match status" value="1"/>
</dbReference>
<dbReference type="GeneID" id="101890683"/>
<organism evidence="1 2">
    <name type="scientific">Musca domestica</name>
    <name type="common">House fly</name>
    <dbReference type="NCBI Taxonomy" id="7370"/>
    <lineage>
        <taxon>Eukaryota</taxon>
        <taxon>Metazoa</taxon>
        <taxon>Ecdysozoa</taxon>
        <taxon>Arthropoda</taxon>
        <taxon>Hexapoda</taxon>
        <taxon>Insecta</taxon>
        <taxon>Pterygota</taxon>
        <taxon>Neoptera</taxon>
        <taxon>Endopterygota</taxon>
        <taxon>Diptera</taxon>
        <taxon>Brachycera</taxon>
        <taxon>Muscomorpha</taxon>
        <taxon>Muscoidea</taxon>
        <taxon>Muscidae</taxon>
        <taxon>Musca</taxon>
    </lineage>
</organism>
<dbReference type="PANTHER" id="PTHR20898:SF0">
    <property type="entry name" value="DAEDALUS ON 3-RELATED"/>
    <property type="match status" value="1"/>
</dbReference>
<evidence type="ECO:0000313" key="2">
    <source>
        <dbReference type="RefSeq" id="XP_005189716.2"/>
    </source>
</evidence>
<dbReference type="VEuPathDB" id="VectorBase:MDOMA2_015884"/>
<dbReference type="OrthoDB" id="8061759at2759"/>